<dbReference type="AlphaFoldDB" id="A0A016RZL9"/>
<sequence>MRKLQVEESISQCSKILKFGGVLLGQGVPERPNKILVGECKIGQGYRVRQRGPCLLLLVKTNRQSNMRVIFVDQKVHLNSPMSLLSVFVDHRLEMTIVQVGVTHSVAFQQIWRSTHCS</sequence>
<proteinExistence type="predicted"/>
<name>A0A016RZL9_9BILA</name>
<comment type="caution">
    <text evidence="1">The sequence shown here is derived from an EMBL/GenBank/DDBJ whole genome shotgun (WGS) entry which is preliminary data.</text>
</comment>
<accession>A0A016RZL9</accession>
<gene>
    <name evidence="1" type="primary">Acey_s0330.g2692</name>
    <name evidence="1" type="ORF">Y032_0330g2692</name>
</gene>
<keyword evidence="2" id="KW-1185">Reference proteome</keyword>
<protein>
    <submittedName>
        <fullName evidence="1">Uncharacterized protein</fullName>
    </submittedName>
</protein>
<organism evidence="1 2">
    <name type="scientific">Ancylostoma ceylanicum</name>
    <dbReference type="NCBI Taxonomy" id="53326"/>
    <lineage>
        <taxon>Eukaryota</taxon>
        <taxon>Metazoa</taxon>
        <taxon>Ecdysozoa</taxon>
        <taxon>Nematoda</taxon>
        <taxon>Chromadorea</taxon>
        <taxon>Rhabditida</taxon>
        <taxon>Rhabditina</taxon>
        <taxon>Rhabditomorpha</taxon>
        <taxon>Strongyloidea</taxon>
        <taxon>Ancylostomatidae</taxon>
        <taxon>Ancylostomatinae</taxon>
        <taxon>Ancylostoma</taxon>
    </lineage>
</organism>
<evidence type="ECO:0000313" key="1">
    <source>
        <dbReference type="EMBL" id="EYB83726.1"/>
    </source>
</evidence>
<evidence type="ECO:0000313" key="2">
    <source>
        <dbReference type="Proteomes" id="UP000024635"/>
    </source>
</evidence>
<reference evidence="2" key="1">
    <citation type="journal article" date="2015" name="Nat. Genet.">
        <title>The genome and transcriptome of the zoonotic hookworm Ancylostoma ceylanicum identify infection-specific gene families.</title>
        <authorList>
            <person name="Schwarz E.M."/>
            <person name="Hu Y."/>
            <person name="Antoshechkin I."/>
            <person name="Miller M.M."/>
            <person name="Sternberg P.W."/>
            <person name="Aroian R.V."/>
        </authorList>
    </citation>
    <scope>NUCLEOTIDE SEQUENCE</scope>
    <source>
        <strain evidence="2">HY135</strain>
    </source>
</reference>
<dbReference type="EMBL" id="JARK01001666">
    <property type="protein sequence ID" value="EYB83726.1"/>
    <property type="molecule type" value="Genomic_DNA"/>
</dbReference>
<dbReference type="Proteomes" id="UP000024635">
    <property type="component" value="Unassembled WGS sequence"/>
</dbReference>